<accession>A0ABY4CZT4</accession>
<dbReference type="Pfam" id="PF04222">
    <property type="entry name" value="DUF416"/>
    <property type="match status" value="1"/>
</dbReference>
<dbReference type="InterPro" id="IPR007338">
    <property type="entry name" value="DUF416"/>
</dbReference>
<name>A0ABY4CZT4_9BACT</name>
<gene>
    <name evidence="1" type="ORF">MTX78_04110</name>
</gene>
<dbReference type="Gene3D" id="1.20.1590.10">
    <property type="entry name" value="YP_001051499.1 domain like"/>
    <property type="match status" value="1"/>
</dbReference>
<protein>
    <submittedName>
        <fullName evidence="1">YjaG family protein</fullName>
    </submittedName>
</protein>
<evidence type="ECO:0000313" key="1">
    <source>
        <dbReference type="EMBL" id="UOG75784.1"/>
    </source>
</evidence>
<organism evidence="1 2">
    <name type="scientific">Hymenobacter tibetensis</name>
    <dbReference type="NCBI Taxonomy" id="497967"/>
    <lineage>
        <taxon>Bacteria</taxon>
        <taxon>Pseudomonadati</taxon>
        <taxon>Bacteroidota</taxon>
        <taxon>Cytophagia</taxon>
        <taxon>Cytophagales</taxon>
        <taxon>Hymenobacteraceae</taxon>
        <taxon>Hymenobacter</taxon>
    </lineage>
</organism>
<evidence type="ECO:0000313" key="2">
    <source>
        <dbReference type="Proteomes" id="UP000831113"/>
    </source>
</evidence>
<sequence length="196" mass="21895">MADSITSIFQLPARHKALVAALTCEKMQPLYADFCEAEEWGDLALYARGIDALYSFSLGNSTTAATQVLTETHHLFPDLDEFDNLLVSYAFDACVVLYEALLFVSTQQETHFHNHLTAVTECIDTFVQMYQELDPDEEDFNEILQADPYMRQEQARRDKLLAALQPVADVTPATVAALKALNGIYPMVALQRLAGL</sequence>
<dbReference type="EMBL" id="CP094669">
    <property type="protein sequence ID" value="UOG75784.1"/>
    <property type="molecule type" value="Genomic_DNA"/>
</dbReference>
<reference evidence="1 2" key="1">
    <citation type="submission" date="2022-03" db="EMBL/GenBank/DDBJ databases">
        <title>Hymenobactersp. isolated from the air.</title>
        <authorList>
            <person name="Won M."/>
            <person name="Kwon S.-W."/>
        </authorList>
    </citation>
    <scope>NUCLEOTIDE SEQUENCE [LARGE SCALE GENOMIC DNA]</scope>
    <source>
        <strain evidence="1 2">KACC 21982</strain>
    </source>
</reference>
<proteinExistence type="predicted"/>
<dbReference type="Proteomes" id="UP000831113">
    <property type="component" value="Chromosome"/>
</dbReference>
<keyword evidence="2" id="KW-1185">Reference proteome</keyword>
<dbReference type="RefSeq" id="WP_243800158.1">
    <property type="nucleotide sequence ID" value="NZ_CP094669.1"/>
</dbReference>
<dbReference type="InterPro" id="IPR023381">
    <property type="entry name" value="YP001051499.1-like_dom_sf"/>
</dbReference>